<feature type="transmembrane region" description="Helical" evidence="10">
    <location>
        <begin position="138"/>
        <end position="158"/>
    </location>
</feature>
<dbReference type="PANTHER" id="PTHR31187">
    <property type="match status" value="1"/>
</dbReference>
<evidence type="ECO:0000256" key="2">
    <source>
        <dbReference type="ARBA" id="ARBA00007127"/>
    </source>
</evidence>
<dbReference type="InterPro" id="IPR004667">
    <property type="entry name" value="ADP_ATP_car_bac_type"/>
</dbReference>
<feature type="transmembrane region" description="Helical" evidence="10">
    <location>
        <begin position="82"/>
        <end position="103"/>
    </location>
</feature>
<evidence type="ECO:0000313" key="11">
    <source>
        <dbReference type="EMBL" id="WPX96605.1"/>
    </source>
</evidence>
<reference evidence="11 12" key="1">
    <citation type="submission" date="2022-11" db="EMBL/GenBank/DDBJ databases">
        <title>Host association and intracellularity evolved multiple times independently in the Rickettsiales.</title>
        <authorList>
            <person name="Castelli M."/>
            <person name="Nardi T."/>
            <person name="Gammuto L."/>
            <person name="Bellinzona G."/>
            <person name="Sabaneyeva E."/>
            <person name="Potekhin A."/>
            <person name="Serra V."/>
            <person name="Petroni G."/>
            <person name="Sassera D."/>
        </authorList>
    </citation>
    <scope>NUCLEOTIDE SEQUENCE [LARGE SCALE GENOMIC DNA]</scope>
    <source>
        <strain evidence="11 12">NDG2</strain>
    </source>
</reference>
<accession>A0ABZ0URE9</accession>
<dbReference type="EMBL" id="CP110820">
    <property type="protein sequence ID" value="WPX96605.1"/>
    <property type="molecule type" value="Genomic_DNA"/>
</dbReference>
<feature type="transmembrane region" description="Helical" evidence="10">
    <location>
        <begin position="15"/>
        <end position="34"/>
    </location>
</feature>
<keyword evidence="5 10" id="KW-0547">Nucleotide-binding</keyword>
<sequence>MIDIYKYLPVRKEEFSKFIVISLMMVLIVFVYSIQRITKDTIVVSYMGAELISTIKLYGVLPAAILFTLIYTKLSSVLNKTIIFHLFNLLFIGYFVLFSFVIFPNIQDFHIDLSAVSSQFPVFRYLFVMFEDWAYSLYYIYAELWGSLMLALMFWQIANQVFKIEEAKRLYPLFGLVAQIGMLMAGQLTKIFTNQSYTVNGWQDSLIYINSSVAIGGVVLSLLFWILSNVLVSNEVINAETKKSKKKIGFLEGLKYVFTSKYIGLIALLILCYGFSINLVEGVWKAQARMVYPNPQDYAGFMGVLQTYTGLVCMAAMLTGSYIMRIISWRTAALLTPMIIVITGIIFFVFSIYQVEIMQLLPFLTLVPIVVAVYAGLIQNILSKATKYAFFDATKEMAYIPLDEALKSKGKAAADVIGSRVGKSSGAVIQWVMLSAIPGATLVNLSPIFFGVFLVIMVVWFVAVFMLAKEFNKITN</sequence>
<keyword evidence="7 10" id="KW-1133">Transmembrane helix</keyword>
<feature type="transmembrane region" description="Helical" evidence="10">
    <location>
        <begin position="448"/>
        <end position="468"/>
    </location>
</feature>
<dbReference type="RefSeq" id="WP_323733342.1">
    <property type="nucleotide sequence ID" value="NZ_CP110820.1"/>
</dbReference>
<comment type="subcellular location">
    <subcellularLocation>
        <location evidence="1">Cell membrane</location>
        <topology evidence="1">Multi-pass membrane protein</topology>
    </subcellularLocation>
    <subcellularLocation>
        <location evidence="10">Membrane</location>
        <topology evidence="10">Multi-pass membrane protein</topology>
    </subcellularLocation>
</comment>
<dbReference type="PANTHER" id="PTHR31187:SF1">
    <property type="entry name" value="ADP,ATP CARRIER PROTEIN 1"/>
    <property type="match status" value="1"/>
</dbReference>
<name>A0ABZ0URE9_9RICK</name>
<keyword evidence="12" id="KW-1185">Reference proteome</keyword>
<keyword evidence="8 10" id="KW-0472">Membrane</keyword>
<evidence type="ECO:0000256" key="9">
    <source>
        <dbReference type="ARBA" id="ARBA00024792"/>
    </source>
</evidence>
<feature type="transmembrane region" description="Helical" evidence="10">
    <location>
        <begin position="253"/>
        <end position="278"/>
    </location>
</feature>
<feature type="transmembrane region" description="Helical" evidence="10">
    <location>
        <begin position="359"/>
        <end position="378"/>
    </location>
</feature>
<comment type="function">
    <text evidence="9 10">Provides the rickettsial cell with host ATP in exchange for rickettsial ADP. This is an obligate exchange system. This energy acquiring activity is an important component of rickettsial parasitism.</text>
</comment>
<keyword evidence="3 10" id="KW-0813">Transport</keyword>
<evidence type="ECO:0000256" key="1">
    <source>
        <dbReference type="ARBA" id="ARBA00004651"/>
    </source>
</evidence>
<evidence type="ECO:0000256" key="10">
    <source>
        <dbReference type="RuleBase" id="RU363121"/>
    </source>
</evidence>
<feature type="transmembrane region" description="Helical" evidence="10">
    <location>
        <begin position="332"/>
        <end position="353"/>
    </location>
</feature>
<keyword evidence="4 10" id="KW-0812">Transmembrane</keyword>
<feature type="transmembrane region" description="Helical" evidence="10">
    <location>
        <begin position="298"/>
        <end position="320"/>
    </location>
</feature>
<dbReference type="NCBIfam" id="TIGR00769">
    <property type="entry name" value="AAA"/>
    <property type="match status" value="1"/>
</dbReference>
<feature type="transmembrane region" description="Helical" evidence="10">
    <location>
        <begin position="208"/>
        <end position="232"/>
    </location>
</feature>
<protein>
    <recommendedName>
        <fullName evidence="10">ADP,ATP carrier protein</fullName>
    </recommendedName>
</protein>
<evidence type="ECO:0000256" key="8">
    <source>
        <dbReference type="ARBA" id="ARBA00023136"/>
    </source>
</evidence>
<evidence type="ECO:0000256" key="6">
    <source>
        <dbReference type="ARBA" id="ARBA00022840"/>
    </source>
</evidence>
<proteinExistence type="inferred from homology"/>
<comment type="similarity">
    <text evidence="2 10">Belongs to the ADP/ATP translocase tlc family.</text>
</comment>
<dbReference type="Proteomes" id="UP001327219">
    <property type="component" value="Chromosome"/>
</dbReference>
<evidence type="ECO:0000256" key="5">
    <source>
        <dbReference type="ARBA" id="ARBA00022741"/>
    </source>
</evidence>
<feature type="transmembrane region" description="Helical" evidence="10">
    <location>
        <begin position="46"/>
        <end position="70"/>
    </location>
</feature>
<organism evidence="11 12">
    <name type="scientific">Candidatus Bandiella euplotis</name>
    <dbReference type="NCBI Taxonomy" id="1664265"/>
    <lineage>
        <taxon>Bacteria</taxon>
        <taxon>Pseudomonadati</taxon>
        <taxon>Pseudomonadota</taxon>
        <taxon>Alphaproteobacteria</taxon>
        <taxon>Rickettsiales</taxon>
        <taxon>Candidatus Midichloriaceae</taxon>
        <taxon>Candidatus Bandiella</taxon>
    </lineage>
</organism>
<evidence type="ECO:0000256" key="4">
    <source>
        <dbReference type="ARBA" id="ARBA00022692"/>
    </source>
</evidence>
<evidence type="ECO:0000313" key="12">
    <source>
        <dbReference type="Proteomes" id="UP001327219"/>
    </source>
</evidence>
<evidence type="ECO:0000256" key="7">
    <source>
        <dbReference type="ARBA" id="ARBA00022989"/>
    </source>
</evidence>
<evidence type="ECO:0000256" key="3">
    <source>
        <dbReference type="ARBA" id="ARBA00022448"/>
    </source>
</evidence>
<gene>
    <name evidence="11" type="ORF">Bandiella_00722</name>
</gene>
<dbReference type="Pfam" id="PF03219">
    <property type="entry name" value="TLC"/>
    <property type="match status" value="1"/>
</dbReference>
<keyword evidence="6 10" id="KW-0067">ATP-binding</keyword>
<feature type="transmembrane region" description="Helical" evidence="10">
    <location>
        <begin position="170"/>
        <end position="188"/>
    </location>
</feature>